<protein>
    <submittedName>
        <fullName evidence="2">Uncharacterized protein</fullName>
    </submittedName>
</protein>
<feature type="transmembrane region" description="Helical" evidence="1">
    <location>
        <begin position="20"/>
        <end position="39"/>
    </location>
</feature>
<evidence type="ECO:0000256" key="1">
    <source>
        <dbReference type="SAM" id="Phobius"/>
    </source>
</evidence>
<dbReference type="Proteomes" id="UP000290975">
    <property type="component" value="Unassembled WGS sequence"/>
</dbReference>
<dbReference type="AlphaFoldDB" id="A0A401J5S6"/>
<evidence type="ECO:0000313" key="3">
    <source>
        <dbReference type="Proteomes" id="UP000290975"/>
    </source>
</evidence>
<name>A0A401J5S6_SPHXE</name>
<accession>A0A401J5S6</accession>
<keyword evidence="1" id="KW-1133">Transmembrane helix</keyword>
<proteinExistence type="predicted"/>
<dbReference type="RefSeq" id="WP_262503641.1">
    <property type="nucleotide sequence ID" value="NZ_BBQY01000022.1"/>
</dbReference>
<evidence type="ECO:0000313" key="2">
    <source>
        <dbReference type="EMBL" id="GBH31996.1"/>
    </source>
</evidence>
<gene>
    <name evidence="2" type="ORF">MBESOW_P3257</name>
</gene>
<keyword evidence="1" id="KW-0812">Transmembrane</keyword>
<reference evidence="2 3" key="1">
    <citation type="submission" date="2014-12" db="EMBL/GenBank/DDBJ databases">
        <title>Whole genome sequencing of Sphingobium xenophagum OW59.</title>
        <authorList>
            <person name="Ohta Y."/>
            <person name="Nishi S."/>
            <person name="Hatada Y."/>
        </authorList>
    </citation>
    <scope>NUCLEOTIDE SEQUENCE [LARGE SCALE GENOMIC DNA]</scope>
    <source>
        <strain evidence="2 3">OW59</strain>
    </source>
</reference>
<keyword evidence="1" id="KW-0472">Membrane</keyword>
<organism evidence="2 3">
    <name type="scientific">Sphingobium xenophagum</name>
    <dbReference type="NCBI Taxonomy" id="121428"/>
    <lineage>
        <taxon>Bacteria</taxon>
        <taxon>Pseudomonadati</taxon>
        <taxon>Pseudomonadota</taxon>
        <taxon>Alphaproteobacteria</taxon>
        <taxon>Sphingomonadales</taxon>
        <taxon>Sphingomonadaceae</taxon>
        <taxon>Sphingobium</taxon>
    </lineage>
</organism>
<dbReference type="EMBL" id="BBQY01000022">
    <property type="protein sequence ID" value="GBH31996.1"/>
    <property type="molecule type" value="Genomic_DNA"/>
</dbReference>
<sequence length="40" mass="4143">MSILIDIITGFFTSDLSVGWKLIAILVVALLGLVAILAAA</sequence>
<comment type="caution">
    <text evidence="2">The sequence shown here is derived from an EMBL/GenBank/DDBJ whole genome shotgun (WGS) entry which is preliminary data.</text>
</comment>
<keyword evidence="3" id="KW-1185">Reference proteome</keyword>